<comment type="caution">
    <text evidence="2">The sequence shown here is derived from an EMBL/GenBank/DDBJ whole genome shotgun (WGS) entry which is preliminary data.</text>
</comment>
<protein>
    <submittedName>
        <fullName evidence="2">Uncharacterized protein</fullName>
    </submittedName>
</protein>
<dbReference type="Proteomes" id="UP000190229">
    <property type="component" value="Unassembled WGS sequence"/>
</dbReference>
<gene>
    <name evidence="2" type="ORF">B2M26_05255</name>
</gene>
<reference evidence="2 3" key="1">
    <citation type="submission" date="2017-02" db="EMBL/GenBank/DDBJ databases">
        <title>Draft genome of Acidibacillus ferrooxidans Huett2.</title>
        <authorList>
            <person name="Schopf S."/>
        </authorList>
    </citation>
    <scope>NUCLEOTIDE SEQUENCE [LARGE SCALE GENOMIC DNA]</scope>
    <source>
        <strain evidence="2 3">Huett2</strain>
    </source>
</reference>
<sequence length="240" mass="26045">MRNTAIKLLLLAGSVMVATSVVTPAFAQDYNYISQNAGYSLDGNNMSFMTDFTRVSDVPSGYAFNIRQELWGTTETENYLMNAHPFSISSQVDNVIFAGMIPSGSPATFQESYSPTPEGGNAFLNAINWLIAGVPEIYGAGAIISAIVQYLNVGGVTTPSVSQTYIQENWTSVSKNYTTNNTTPNNTYAYEFRNLVNAFKGNQVEVAGNVTYVTYVYDSQGDIYPFFDSAGNVYASGPIS</sequence>
<keyword evidence="3" id="KW-1185">Reference proteome</keyword>
<dbReference type="AlphaFoldDB" id="A0A1V4EV12"/>
<evidence type="ECO:0000256" key="1">
    <source>
        <dbReference type="SAM" id="SignalP"/>
    </source>
</evidence>
<dbReference type="EMBL" id="MWPS01000014">
    <property type="protein sequence ID" value="OPG16766.1"/>
    <property type="molecule type" value="Genomic_DNA"/>
</dbReference>
<feature type="chain" id="PRO_5012889425" evidence="1">
    <location>
        <begin position="28"/>
        <end position="240"/>
    </location>
</feature>
<evidence type="ECO:0000313" key="3">
    <source>
        <dbReference type="Proteomes" id="UP000190229"/>
    </source>
</evidence>
<organism evidence="2 3">
    <name type="scientific">Ferroacidibacillus organovorans</name>
    <dbReference type="NCBI Taxonomy" id="1765683"/>
    <lineage>
        <taxon>Bacteria</taxon>
        <taxon>Bacillati</taxon>
        <taxon>Bacillota</taxon>
        <taxon>Bacilli</taxon>
        <taxon>Bacillales</taxon>
        <taxon>Alicyclobacillaceae</taxon>
        <taxon>Ferroacidibacillus</taxon>
    </lineage>
</organism>
<name>A0A1V4EV12_9BACL</name>
<evidence type="ECO:0000313" key="2">
    <source>
        <dbReference type="EMBL" id="OPG16766.1"/>
    </source>
</evidence>
<proteinExistence type="predicted"/>
<feature type="signal peptide" evidence="1">
    <location>
        <begin position="1"/>
        <end position="27"/>
    </location>
</feature>
<accession>A0A1V4EV12</accession>
<keyword evidence="1" id="KW-0732">Signal</keyword>
<dbReference type="RefSeq" id="WP_079290127.1">
    <property type="nucleotide sequence ID" value="NZ_MWPS01000014.1"/>
</dbReference>